<proteinExistence type="predicted"/>
<organism evidence="6 7">
    <name type="scientific">Leishmania donovani</name>
    <dbReference type="NCBI Taxonomy" id="5661"/>
    <lineage>
        <taxon>Eukaryota</taxon>
        <taxon>Discoba</taxon>
        <taxon>Euglenozoa</taxon>
        <taxon>Kinetoplastea</taxon>
        <taxon>Metakinetoplastina</taxon>
        <taxon>Trypanosomatida</taxon>
        <taxon>Trypanosomatidae</taxon>
        <taxon>Leishmaniinae</taxon>
        <taxon>Leishmania</taxon>
    </lineage>
</organism>
<keyword evidence="4" id="KW-0472">Membrane</keyword>
<dbReference type="AlphaFoldDB" id="A0A3S7XA08"/>
<dbReference type="GO" id="GO:0032977">
    <property type="term" value="F:membrane insertase activity"/>
    <property type="evidence" value="ECO:0007669"/>
    <property type="project" value="InterPro"/>
</dbReference>
<dbReference type="PANTHER" id="PTHR12428:SF65">
    <property type="entry name" value="CYTOCHROME C OXIDASE ASSEMBLY PROTEIN COX18, MITOCHONDRIAL"/>
    <property type="match status" value="1"/>
</dbReference>
<evidence type="ECO:0000256" key="1">
    <source>
        <dbReference type="ARBA" id="ARBA00004141"/>
    </source>
</evidence>
<feature type="region of interest" description="Disordered" evidence="5">
    <location>
        <begin position="469"/>
        <end position="525"/>
    </location>
</feature>
<evidence type="ECO:0000256" key="4">
    <source>
        <dbReference type="ARBA" id="ARBA00023136"/>
    </source>
</evidence>
<feature type="region of interest" description="Disordered" evidence="5">
    <location>
        <begin position="537"/>
        <end position="558"/>
    </location>
</feature>
<evidence type="ECO:0000256" key="3">
    <source>
        <dbReference type="ARBA" id="ARBA00022989"/>
    </source>
</evidence>
<dbReference type="GO" id="GO:0005743">
    <property type="term" value="C:mitochondrial inner membrane"/>
    <property type="evidence" value="ECO:0007669"/>
    <property type="project" value="TreeGrafter"/>
</dbReference>
<comment type="subcellular location">
    <subcellularLocation>
        <location evidence="1">Membrane</location>
        <topology evidence="1">Multi-pass membrane protein</topology>
    </subcellularLocation>
</comment>
<keyword evidence="7" id="KW-1185">Reference proteome</keyword>
<keyword evidence="2" id="KW-0812">Transmembrane</keyword>
<reference evidence="6 7" key="1">
    <citation type="journal article" date="2018" name="Sci. Rep.">
        <title>A complete Leishmania donovani reference genome identifies novel genetic variations associated with virulence.</title>
        <authorList>
            <person name="Lypaczewski P."/>
            <person name="Hoshizaki J."/>
            <person name="Zhang W.-W."/>
            <person name="McCall L.-I."/>
            <person name="Torcivia-Rodriguez J."/>
            <person name="Simonyan V."/>
            <person name="Kaur A."/>
            <person name="Dewar K."/>
            <person name="Matlashewski G."/>
        </authorList>
    </citation>
    <scope>NUCLEOTIDE SEQUENCE [LARGE SCALE GENOMIC DNA]</scope>
    <source>
        <strain evidence="6 7">LdCL</strain>
    </source>
</reference>
<dbReference type="GO" id="GO:0032979">
    <property type="term" value="P:protein insertion into mitochondrial inner membrane from matrix"/>
    <property type="evidence" value="ECO:0007669"/>
    <property type="project" value="TreeGrafter"/>
</dbReference>
<evidence type="ECO:0000313" key="7">
    <source>
        <dbReference type="Proteomes" id="UP000274082"/>
    </source>
</evidence>
<dbReference type="EMBL" id="CP029534">
    <property type="protein sequence ID" value="AYU83265.1"/>
    <property type="molecule type" value="Genomic_DNA"/>
</dbReference>
<dbReference type="VEuPathDB" id="TriTrypDB:LdCL_350051600"/>
<gene>
    <name evidence="6" type="ORF">LdCL_350051600</name>
</gene>
<evidence type="ECO:0000256" key="5">
    <source>
        <dbReference type="SAM" id="MobiDB-lite"/>
    </source>
</evidence>
<dbReference type="PANTHER" id="PTHR12428">
    <property type="entry name" value="OXA1"/>
    <property type="match status" value="1"/>
</dbReference>
<sequence>MIRCYRAPRLFGSPKARLPPLSSLPCIGQTPVMTCRHYHSGPATSPVSSVAGVLAPPQGAPQTYLDFMERLWNSKWFGTVDGSAAAVAKAHIASADPSLFTQMFLSCQQALGMEAGTLLLLAGALTRLCTLFFSLYGERAGERMRLALPELKKPQEDFNRVYFNDLASAMEVQIAASVLKSHRRAVFGKYHTSNLKCIASVGMAPVIMTGLYQVSALCENASLDVGTSSYLWCTALTLPDPFAVLPTLTCVITLLNFELSLSKEIKTGWMRNVIWGARLGCLCVIPVLSSFRSGVCLYLVGMNAVGLLQPLLLRSAVIRRWLGFPSAEEIAAVTPRRSATVPQTAVSGRAATLRERIVAAVAPAEKPAAAGVTVKASDAAADVLKTSMTAQFPYLSHLLNPQVDEYQDLFAKAPTKQSKPDFSGRGRGASSSNRLQGQQCTAFAYSGAAPAHGSRYARGANPLMQETPLHRQAPSSSHASPLESGGAGDSSGDAAPARETSSAASIAAAKRPPKPKGSVFASSGWKSTQLSFSEADFIPTYSSGTPSHPSSPSSQPHK</sequence>
<evidence type="ECO:0000313" key="6">
    <source>
        <dbReference type="EMBL" id="AYU83265.1"/>
    </source>
</evidence>
<accession>A0A3S7XA08</accession>
<dbReference type="VEuPathDB" id="TriTrypDB:LdBPK_354650.1"/>
<feature type="region of interest" description="Disordered" evidence="5">
    <location>
        <begin position="414"/>
        <end position="436"/>
    </location>
</feature>
<feature type="compositionally biased region" description="Low complexity" evidence="5">
    <location>
        <begin position="539"/>
        <end position="558"/>
    </location>
</feature>
<dbReference type="InterPro" id="IPR001708">
    <property type="entry name" value="YidC/ALB3/OXA1/COX18"/>
</dbReference>
<evidence type="ECO:0000256" key="2">
    <source>
        <dbReference type="ARBA" id="ARBA00022692"/>
    </source>
</evidence>
<keyword evidence="3" id="KW-1133">Transmembrane helix</keyword>
<dbReference type="VEuPathDB" id="TriTrypDB:LDHU3_35.6130"/>
<name>A0A3S7XA08_LEIDO</name>
<dbReference type="OrthoDB" id="2148490at2759"/>
<dbReference type="Proteomes" id="UP000274082">
    <property type="component" value="Chromosome 35"/>
</dbReference>
<protein>
    <submittedName>
        <fullName evidence="6">60Kd inner membrane protein, putative</fullName>
    </submittedName>
</protein>